<evidence type="ECO:0000313" key="4">
    <source>
        <dbReference type="Proteomes" id="UP000541444"/>
    </source>
</evidence>
<organism evidence="3 4">
    <name type="scientific">Kingdonia uniflora</name>
    <dbReference type="NCBI Taxonomy" id="39325"/>
    <lineage>
        <taxon>Eukaryota</taxon>
        <taxon>Viridiplantae</taxon>
        <taxon>Streptophyta</taxon>
        <taxon>Embryophyta</taxon>
        <taxon>Tracheophyta</taxon>
        <taxon>Spermatophyta</taxon>
        <taxon>Magnoliopsida</taxon>
        <taxon>Ranunculales</taxon>
        <taxon>Circaeasteraceae</taxon>
        <taxon>Kingdonia</taxon>
    </lineage>
</organism>
<dbReference type="PROSITE" id="PS51297">
    <property type="entry name" value="K_BOX"/>
    <property type="match status" value="1"/>
</dbReference>
<gene>
    <name evidence="3" type="ORF">GIB67_038802</name>
</gene>
<reference evidence="3 4" key="1">
    <citation type="journal article" date="2020" name="IScience">
        <title>Genome Sequencing of the Endangered Kingdonia uniflora (Circaeasteraceae, Ranunculales) Reveals Potential Mechanisms of Evolutionary Specialization.</title>
        <authorList>
            <person name="Sun Y."/>
            <person name="Deng T."/>
            <person name="Zhang A."/>
            <person name="Moore M.J."/>
            <person name="Landis J.B."/>
            <person name="Lin N."/>
            <person name="Zhang H."/>
            <person name="Zhang X."/>
            <person name="Huang J."/>
            <person name="Zhang X."/>
            <person name="Sun H."/>
            <person name="Wang H."/>
        </authorList>
    </citation>
    <scope>NUCLEOTIDE SEQUENCE [LARGE SCALE GENOMIC DNA]</scope>
    <source>
        <strain evidence="3">TB1705</strain>
        <tissue evidence="3">Leaf</tissue>
    </source>
</reference>
<dbReference type="EMBL" id="JACGCM010001845">
    <property type="protein sequence ID" value="KAF6148447.1"/>
    <property type="molecule type" value="Genomic_DNA"/>
</dbReference>
<evidence type="ECO:0000256" key="1">
    <source>
        <dbReference type="SAM" id="Coils"/>
    </source>
</evidence>
<feature type="coiled-coil region" evidence="1">
    <location>
        <begin position="9"/>
        <end position="85"/>
    </location>
</feature>
<dbReference type="Proteomes" id="UP000541444">
    <property type="component" value="Unassembled WGS sequence"/>
</dbReference>
<dbReference type="InterPro" id="IPR002487">
    <property type="entry name" value="TF_Kbox"/>
</dbReference>
<feature type="domain" description="K-box" evidence="2">
    <location>
        <begin position="2"/>
        <end position="94"/>
    </location>
</feature>
<name>A0A7J7M0S3_9MAGN</name>
<dbReference type="GO" id="GO:0003700">
    <property type="term" value="F:DNA-binding transcription factor activity"/>
    <property type="evidence" value="ECO:0007669"/>
    <property type="project" value="InterPro"/>
</dbReference>
<keyword evidence="4" id="KW-1185">Reference proteome</keyword>
<protein>
    <recommendedName>
        <fullName evidence="2">K-box domain-containing protein</fullName>
    </recommendedName>
</protein>
<evidence type="ECO:0000259" key="2">
    <source>
        <dbReference type="PROSITE" id="PS51297"/>
    </source>
</evidence>
<dbReference type="GO" id="GO:0005634">
    <property type="term" value="C:nucleus"/>
    <property type="evidence" value="ECO:0007669"/>
    <property type="project" value="InterPro"/>
</dbReference>
<evidence type="ECO:0000313" key="3">
    <source>
        <dbReference type="EMBL" id="KAF6148447.1"/>
    </source>
</evidence>
<dbReference type="AlphaFoldDB" id="A0A7J7M0S3"/>
<proteinExistence type="predicted"/>
<dbReference type="OrthoDB" id="1898716at2759"/>
<accession>A0A7J7M0S3</accession>
<dbReference type="Pfam" id="PF01486">
    <property type="entry name" value="K-box"/>
    <property type="match status" value="1"/>
</dbReference>
<comment type="caution">
    <text evidence="3">The sequence shown here is derived from an EMBL/GenBank/DDBJ whole genome shotgun (WGS) entry which is preliminary data.</text>
</comment>
<keyword evidence="1" id="KW-0175">Coiled coil</keyword>
<sequence length="178" mass="20911">MEHSSQQEYLKLKTRLEDLQRSQRNLLGEDLGTLCGMDLELLERKLDMSLKEIRSTRTQNMLDQLSEFQRREHNLRETNKALQRMVSTSTIPWGKTVLFHCLVMMLEDGDQENRRQYWNQHVHGYCQQQQAQAQDERFFHPLDCQPTLQIGYPQQEEEEITIAAPGPSMGSFMPGWLA</sequence>